<name>A0A149QUB9_9PROT</name>
<reference evidence="1 2" key="1">
    <citation type="submission" date="2015-06" db="EMBL/GenBank/DDBJ databases">
        <title>Improved classification and identification of acetic acid bacteria using matrix-assisted laser desorption/ionization time-of-flight mass spectrometry; Gluconobacter nephelii and Gluconobacter uchimurae are later heterotypic synonyms of Gluconobacter japonicus and Gluconobacter oxydans, respectively.</title>
        <authorList>
            <person name="Li L."/>
            <person name="Cleenwerck I."/>
            <person name="De Vuyst L."/>
            <person name="Vandamme P."/>
        </authorList>
    </citation>
    <scope>NUCLEOTIDE SEQUENCE [LARGE SCALE GENOMIC DNA]</scope>
    <source>
        <strain evidence="1 2">LMG 1764</strain>
    </source>
</reference>
<comment type="caution">
    <text evidence="1">The sequence shown here is derived from an EMBL/GenBank/DDBJ whole genome shotgun (WGS) entry which is preliminary data.</text>
</comment>
<proteinExistence type="predicted"/>
<dbReference type="Proteomes" id="UP000075573">
    <property type="component" value="Unassembled WGS sequence"/>
</dbReference>
<dbReference type="PATRIC" id="fig|442.5.peg.340"/>
<dbReference type="EMBL" id="LHZB01000113">
    <property type="protein sequence ID" value="KXV00913.1"/>
    <property type="molecule type" value="Genomic_DNA"/>
</dbReference>
<sequence>MSQYRRGRCLQRSEFALIQLTNIGKTITMQNYRLRDGGFGLISRPHAATHVPLAHSRLRNDVKRSGLQESTLYGFPLFAGPFDRFATYSQGDIVP</sequence>
<accession>A0A149QUB9</accession>
<dbReference type="AlphaFoldDB" id="A0A149QUB9"/>
<organism evidence="1 2">
    <name type="scientific">Gluconobacter potus</name>
    <dbReference type="NCBI Taxonomy" id="2724927"/>
    <lineage>
        <taxon>Bacteria</taxon>
        <taxon>Pseudomonadati</taxon>
        <taxon>Pseudomonadota</taxon>
        <taxon>Alphaproteobacteria</taxon>
        <taxon>Acetobacterales</taxon>
        <taxon>Acetobacteraceae</taxon>
        <taxon>Gluconobacter</taxon>
    </lineage>
</organism>
<gene>
    <name evidence="1" type="ORF">AD929_08420</name>
</gene>
<protein>
    <submittedName>
        <fullName evidence="1">Uncharacterized protein</fullName>
    </submittedName>
</protein>
<evidence type="ECO:0000313" key="1">
    <source>
        <dbReference type="EMBL" id="KXV00913.1"/>
    </source>
</evidence>
<evidence type="ECO:0000313" key="2">
    <source>
        <dbReference type="Proteomes" id="UP000075573"/>
    </source>
</evidence>